<evidence type="ECO:0000313" key="2">
    <source>
        <dbReference type="Proteomes" id="UP000246073"/>
    </source>
</evidence>
<dbReference type="AlphaFoldDB" id="A0A2P9HKG7"/>
<evidence type="ECO:0000313" key="1">
    <source>
        <dbReference type="EMBL" id="SPL64596.1"/>
    </source>
</evidence>
<name>A0A2P9HKG7_9HYPH</name>
<sequence>MSIAFICWTAWSIMQSEEITRRRIHAVRTNKGAVLAVL</sequence>
<gene>
    <name evidence="1" type="ORF">OHAE_463</name>
</gene>
<protein>
    <submittedName>
        <fullName evidence="1">Uncharacterized protein</fullName>
    </submittedName>
</protein>
<proteinExistence type="predicted"/>
<accession>A0A2P9HKG7</accession>
<reference evidence="2" key="1">
    <citation type="submission" date="2017-12" db="EMBL/GenBank/DDBJ databases">
        <authorList>
            <person name="Diaz M."/>
        </authorList>
    </citation>
    <scope>NUCLEOTIDE SEQUENCE [LARGE SCALE GENOMIC DNA]</scope>
    <source>
        <strain evidence="2">FI11154</strain>
    </source>
</reference>
<dbReference type="EMBL" id="OOFM01000005">
    <property type="protein sequence ID" value="SPL64596.1"/>
    <property type="molecule type" value="Genomic_DNA"/>
</dbReference>
<organism evidence="1 2">
    <name type="scientific">Ochrobactrum soli</name>
    <dbReference type="NCBI Taxonomy" id="2448455"/>
    <lineage>
        <taxon>Bacteria</taxon>
        <taxon>Pseudomonadati</taxon>
        <taxon>Pseudomonadota</taxon>
        <taxon>Alphaproteobacteria</taxon>
        <taxon>Hyphomicrobiales</taxon>
        <taxon>Brucellaceae</taxon>
        <taxon>Brucella/Ochrobactrum group</taxon>
        <taxon>Ochrobactrum</taxon>
    </lineage>
</organism>
<dbReference type="Proteomes" id="UP000246073">
    <property type="component" value="Unassembled WGS sequence"/>
</dbReference>